<reference evidence="5" key="1">
    <citation type="journal article" date="2015" name="PLoS ONE">
        <title>Comprehensive Evaluation of Toxoplasma gondii VEG and Neospora caninum LIV Genomes with Tachyzoite Stage Transcriptome and Proteome Defines Novel Transcript Features.</title>
        <authorList>
            <person name="Ramaprasad A."/>
            <person name="Mourier T."/>
            <person name="Naeem R."/>
            <person name="Malas T.B."/>
            <person name="Moussa E."/>
            <person name="Panigrahi A."/>
            <person name="Vermont S.J."/>
            <person name="Otto T.D."/>
            <person name="Wastling J."/>
            <person name="Pain A."/>
        </authorList>
    </citation>
    <scope>NUCLEOTIDE SEQUENCE</scope>
    <source>
        <strain evidence="5">VEG</strain>
    </source>
</reference>
<evidence type="ECO:0000256" key="2">
    <source>
        <dbReference type="ARBA" id="ARBA00022603"/>
    </source>
</evidence>
<feature type="region of interest" description="Disordered" evidence="4">
    <location>
        <begin position="584"/>
        <end position="671"/>
    </location>
</feature>
<feature type="compositionally biased region" description="Basic and acidic residues" evidence="4">
    <location>
        <begin position="642"/>
        <end position="661"/>
    </location>
</feature>
<comment type="similarity">
    <text evidence="1">Belongs to the methyltransferase superfamily.</text>
</comment>
<dbReference type="EMBL" id="LN714499">
    <property type="protein sequence ID" value="CEL75721.1"/>
    <property type="molecule type" value="Genomic_DNA"/>
</dbReference>
<gene>
    <name evidence="5" type="ORF">BN1205_080720</name>
</gene>
<evidence type="ECO:0000256" key="4">
    <source>
        <dbReference type="SAM" id="MobiDB-lite"/>
    </source>
</evidence>
<feature type="compositionally biased region" description="Basic and acidic residues" evidence="4">
    <location>
        <begin position="308"/>
        <end position="318"/>
    </location>
</feature>
<feature type="region of interest" description="Disordered" evidence="4">
    <location>
        <begin position="422"/>
        <end position="443"/>
    </location>
</feature>
<dbReference type="InterPro" id="IPR029063">
    <property type="entry name" value="SAM-dependent_MTases_sf"/>
</dbReference>
<dbReference type="GO" id="GO:0008168">
    <property type="term" value="F:methyltransferase activity"/>
    <property type="evidence" value="ECO:0007669"/>
    <property type="project" value="UniProtKB-KW"/>
</dbReference>
<feature type="region of interest" description="Disordered" evidence="4">
    <location>
        <begin position="1"/>
        <end position="32"/>
    </location>
</feature>
<dbReference type="InterPro" id="IPR051419">
    <property type="entry name" value="Lys/N-term_MeTrsfase_sf"/>
</dbReference>
<dbReference type="GO" id="GO:0032259">
    <property type="term" value="P:methylation"/>
    <property type="evidence" value="ECO:0007669"/>
    <property type="project" value="UniProtKB-KW"/>
</dbReference>
<proteinExistence type="inferred from homology"/>
<accession>A0A0F7V373</accession>
<feature type="compositionally biased region" description="Low complexity" evidence="4">
    <location>
        <begin position="134"/>
        <end position="144"/>
    </location>
</feature>
<dbReference type="PANTHER" id="PTHR12176:SF80">
    <property type="entry name" value="EEF1A LYSINE METHYLTRANSFERASE 4"/>
    <property type="match status" value="1"/>
</dbReference>
<feature type="region of interest" description="Disordered" evidence="4">
    <location>
        <begin position="540"/>
        <end position="559"/>
    </location>
</feature>
<protein>
    <recommendedName>
        <fullName evidence="6">Methyltransferase domain-containing protein</fullName>
    </recommendedName>
</protein>
<feature type="region of interest" description="Disordered" evidence="4">
    <location>
        <begin position="275"/>
        <end position="324"/>
    </location>
</feature>
<name>A0A0F7V373_TOXGV</name>
<evidence type="ECO:0000313" key="5">
    <source>
        <dbReference type="EMBL" id="CEL75721.1"/>
    </source>
</evidence>
<dbReference type="Gene3D" id="3.40.50.150">
    <property type="entry name" value="Vaccinia Virus protein VP39"/>
    <property type="match status" value="1"/>
</dbReference>
<organism evidence="5">
    <name type="scientific">Toxoplasma gondii (strain ATCC 50861 / VEG)</name>
    <dbReference type="NCBI Taxonomy" id="432359"/>
    <lineage>
        <taxon>Eukaryota</taxon>
        <taxon>Sar</taxon>
        <taxon>Alveolata</taxon>
        <taxon>Apicomplexa</taxon>
        <taxon>Conoidasida</taxon>
        <taxon>Coccidia</taxon>
        <taxon>Eucoccidiorida</taxon>
        <taxon>Eimeriorina</taxon>
        <taxon>Sarcocystidae</taxon>
        <taxon>Toxoplasma</taxon>
    </lineage>
</organism>
<evidence type="ECO:0000256" key="3">
    <source>
        <dbReference type="ARBA" id="ARBA00022679"/>
    </source>
</evidence>
<feature type="region of interest" description="Disordered" evidence="4">
    <location>
        <begin position="680"/>
        <end position="699"/>
    </location>
</feature>
<evidence type="ECO:0000256" key="1">
    <source>
        <dbReference type="ARBA" id="ARBA00008361"/>
    </source>
</evidence>
<feature type="compositionally biased region" description="Basic and acidic residues" evidence="4">
    <location>
        <begin position="425"/>
        <end position="435"/>
    </location>
</feature>
<feature type="compositionally biased region" description="Polar residues" evidence="4">
    <location>
        <begin position="599"/>
        <end position="609"/>
    </location>
</feature>
<sequence>MKVSSDASPCQPDNGPFASDSALQQSAKPNRPYASKAYWERRFEKTESFFEWYAGWKQLAFVVFDTVLPVLREQQGRCRENRERDLDLNCCAVGEDWSNSQRRSVREVSESTETTPSCGDSCSVKSRPDHRSEGGSSEAGGFSQGHRLTVFHGDQSATELPKCDSEVNSASQWQTHLKQRIHPGDSAGSYRPAVTVMLGCGTSCLSLDLEEHGRFPLVLNIDFCRKPLEQLRHRARFPLSLGCPSFQATAGNGVSPDGCRDGELFKAAASASQTQLPSWGQATPAASGEFPSKTKSTAGVQPPSHLLHSFESDSETRRGPNAGRGQVWLEADARALPLRTGSVDLVIDKGLLDAVASRDGKTGSDAETAARIRSVLQETGRVLDPKGCLLLITHSSSKAVKYLACALCSMYGVGNSGLDSLRNSTKNDRDPHAVADRSQQGGGRVMEQELNSLQEAVPPLTHAVCEADEATHRTRRCLLSRNQCSCGQYWDILREDTVALSPAVAVANLVNVALSGHRGETPSPQESTGNETDATQLLASKVGKPGENSEDSEATQRHERNAAIRQWQTLQIARRFFRLARARVSVPRSPRSDAPRSSLNEQSLETSLGLSDGGRVERTVTNGADADNGVGESDQNGAPALHLREAPRESRELRVDRKDQGPRQGQAIGEGIRVSEAECVSREETGDNGEKCGTEERSGACREQTPVDTWSTVEKKKTDIKSGLPLSSAKSYDTHLLRSVVYAITLRKRNLAATLDSETNTDESLYSTTLP</sequence>
<keyword evidence="3" id="KW-0808">Transferase</keyword>
<feature type="region of interest" description="Disordered" evidence="4">
    <location>
        <begin position="102"/>
        <end position="144"/>
    </location>
</feature>
<evidence type="ECO:0008006" key="6">
    <source>
        <dbReference type="Google" id="ProtNLM"/>
    </source>
</evidence>
<dbReference type="SUPFAM" id="SSF53335">
    <property type="entry name" value="S-adenosyl-L-methionine-dependent methyltransferases"/>
    <property type="match status" value="1"/>
</dbReference>
<dbReference type="PANTHER" id="PTHR12176">
    <property type="entry name" value="SAM-DEPENDENT METHYLTRANSFERASE SUPERFAMILY PROTEIN"/>
    <property type="match status" value="1"/>
</dbReference>
<dbReference type="AlphaFoldDB" id="A0A0F7V373"/>
<keyword evidence="2" id="KW-0489">Methyltransferase</keyword>